<organism evidence="2">
    <name type="scientific">Telmatobacter sp. DSM 110680</name>
    <dbReference type="NCBI Taxonomy" id="3036704"/>
    <lineage>
        <taxon>Bacteria</taxon>
        <taxon>Pseudomonadati</taxon>
        <taxon>Acidobacteriota</taxon>
        <taxon>Terriglobia</taxon>
        <taxon>Terriglobales</taxon>
        <taxon>Acidobacteriaceae</taxon>
        <taxon>Telmatobacter</taxon>
    </lineage>
</organism>
<feature type="transmembrane region" description="Helical" evidence="1">
    <location>
        <begin position="81"/>
        <end position="106"/>
    </location>
</feature>
<name>A0AAU7DLM1_9BACT</name>
<keyword evidence="1" id="KW-1133">Transmembrane helix</keyword>
<sequence>MVDDAYLWLKAHPLSAEVIIGLTVGLILLLLTPVLSPMVNTFWRFCAIPPQRLNIWILKARLAGAVSQRRTFRRVTSDSKYVIYICFKAGFYAIFFITFCVATFSLLTMKEVRDASHVPIRLDYQLSQWVVGFTMALAFGILFRITSDFVTLTLAVQVPHQHLDSLTAKITKLRSLVDRANAVDPGGDTTHLDKEP</sequence>
<dbReference type="RefSeq" id="WP_348263194.1">
    <property type="nucleotide sequence ID" value="NZ_CP121196.1"/>
</dbReference>
<feature type="transmembrane region" description="Helical" evidence="1">
    <location>
        <begin position="14"/>
        <end position="35"/>
    </location>
</feature>
<evidence type="ECO:0000256" key="1">
    <source>
        <dbReference type="SAM" id="Phobius"/>
    </source>
</evidence>
<evidence type="ECO:0000313" key="2">
    <source>
        <dbReference type="EMBL" id="XBH17968.1"/>
    </source>
</evidence>
<gene>
    <name evidence="2" type="ORF">P8935_01240</name>
</gene>
<dbReference type="EMBL" id="CP121196">
    <property type="protein sequence ID" value="XBH17968.1"/>
    <property type="molecule type" value="Genomic_DNA"/>
</dbReference>
<keyword evidence="1" id="KW-0812">Transmembrane</keyword>
<feature type="transmembrane region" description="Helical" evidence="1">
    <location>
        <begin position="126"/>
        <end position="145"/>
    </location>
</feature>
<reference evidence="2" key="1">
    <citation type="submission" date="2023-03" db="EMBL/GenBank/DDBJ databases">
        <title>Edaphobacter sp.</title>
        <authorList>
            <person name="Huber K.J."/>
            <person name="Papendorf J."/>
            <person name="Pilke C."/>
            <person name="Bunk B."/>
            <person name="Sproeer C."/>
            <person name="Pester M."/>
        </authorList>
    </citation>
    <scope>NUCLEOTIDE SEQUENCE</scope>
    <source>
        <strain evidence="2">DSM 110680</strain>
    </source>
</reference>
<accession>A0AAU7DLM1</accession>
<keyword evidence="1" id="KW-0472">Membrane</keyword>
<protein>
    <submittedName>
        <fullName evidence="2">Uncharacterized protein</fullName>
    </submittedName>
</protein>
<dbReference type="AlphaFoldDB" id="A0AAU7DLM1"/>
<proteinExistence type="predicted"/>